<keyword evidence="1" id="KW-1133">Transmembrane helix</keyword>
<keyword evidence="1" id="KW-0472">Membrane</keyword>
<comment type="caution">
    <text evidence="2">The sequence shown here is derived from an EMBL/GenBank/DDBJ whole genome shotgun (WGS) entry which is preliminary data.</text>
</comment>
<evidence type="ECO:0000256" key="1">
    <source>
        <dbReference type="SAM" id="Phobius"/>
    </source>
</evidence>
<dbReference type="Proteomes" id="UP000683000">
    <property type="component" value="Unassembled WGS sequence"/>
</dbReference>
<evidence type="ECO:0000313" key="2">
    <source>
        <dbReference type="EMBL" id="KAG6379806.1"/>
    </source>
</evidence>
<name>A0A8I3AEU0_9AGAM</name>
<accession>A0A8I3AEU0</accession>
<evidence type="ECO:0000313" key="3">
    <source>
        <dbReference type="Proteomes" id="UP000683000"/>
    </source>
</evidence>
<evidence type="ECO:0008006" key="4">
    <source>
        <dbReference type="Google" id="ProtNLM"/>
    </source>
</evidence>
<keyword evidence="1" id="KW-0812">Transmembrane</keyword>
<keyword evidence="3" id="KW-1185">Reference proteome</keyword>
<dbReference type="EMBL" id="JAGFBS010000004">
    <property type="protein sequence ID" value="KAG6379806.1"/>
    <property type="molecule type" value="Genomic_DNA"/>
</dbReference>
<dbReference type="AlphaFoldDB" id="A0A8I3AEU0"/>
<sequence length="214" mass="24027">MDAQHTIQDDLESILYVLLWVAIMYLPSTLMPEKRTIFINHTFDLWPIGGCRGDTKIIFLQHPYTLCMVHFTDDTGKVTQEALRDLCIGLTKKLSPSTATTHNTLLLLFSTVLEAEGWPDGDRLSLQKLVLSTEDGREAPYCVTKTDWEMQVDCLKSTKRQRVGRNGGSSCSIIGGQVDTSEDEEEGELSVLRVHSDSEHKDLDVYDYVTALDG</sequence>
<organism evidence="2 3">
    <name type="scientific">Boletus reticuloceps</name>
    <dbReference type="NCBI Taxonomy" id="495285"/>
    <lineage>
        <taxon>Eukaryota</taxon>
        <taxon>Fungi</taxon>
        <taxon>Dikarya</taxon>
        <taxon>Basidiomycota</taxon>
        <taxon>Agaricomycotina</taxon>
        <taxon>Agaricomycetes</taxon>
        <taxon>Agaricomycetidae</taxon>
        <taxon>Boletales</taxon>
        <taxon>Boletineae</taxon>
        <taxon>Boletaceae</taxon>
        <taxon>Boletoideae</taxon>
        <taxon>Boletus</taxon>
    </lineage>
</organism>
<feature type="transmembrane region" description="Helical" evidence="1">
    <location>
        <begin position="13"/>
        <end position="31"/>
    </location>
</feature>
<proteinExistence type="predicted"/>
<reference evidence="2" key="1">
    <citation type="submission" date="2021-03" db="EMBL/GenBank/DDBJ databases">
        <title>Evolutionary innovations through gain and loss of genes in the ectomycorrhizal Boletales.</title>
        <authorList>
            <person name="Wu G."/>
            <person name="Miyauchi S."/>
            <person name="Morin E."/>
            <person name="Yang Z.-L."/>
            <person name="Xu J."/>
            <person name="Martin F.M."/>
        </authorList>
    </citation>
    <scope>NUCLEOTIDE SEQUENCE</scope>
    <source>
        <strain evidence="2">BR01</strain>
    </source>
</reference>
<dbReference type="OrthoDB" id="2667789at2759"/>
<gene>
    <name evidence="2" type="ORF">JVT61DRAFT_10351</name>
</gene>
<protein>
    <recommendedName>
        <fullName evidence="4">Fungal-type protein kinase domain-containing protein</fullName>
    </recommendedName>
</protein>